<feature type="signal peptide" evidence="1">
    <location>
        <begin position="1"/>
        <end position="21"/>
    </location>
</feature>
<organism evidence="2 3">
    <name type="scientific">Candidatus Cetobacterium colombiensis</name>
    <dbReference type="NCBI Taxonomy" id="3073100"/>
    <lineage>
        <taxon>Bacteria</taxon>
        <taxon>Fusobacteriati</taxon>
        <taxon>Fusobacteriota</taxon>
        <taxon>Fusobacteriia</taxon>
        <taxon>Fusobacteriales</taxon>
        <taxon>Fusobacteriaceae</taxon>
        <taxon>Cetobacterium</taxon>
    </lineage>
</organism>
<proteinExistence type="predicted"/>
<dbReference type="Proteomes" id="UP001279681">
    <property type="component" value="Unassembled WGS sequence"/>
</dbReference>
<evidence type="ECO:0000313" key="3">
    <source>
        <dbReference type="Proteomes" id="UP001279681"/>
    </source>
</evidence>
<sequence>MKKLYLFLFFVLNFMVTFSSKGSTVDINTKLNIVKPTKIKIQKISDEDILSYKLDNSKGDLIKKNFQKNVDIIVF</sequence>
<feature type="chain" id="PRO_5045372228" evidence="1">
    <location>
        <begin position="22"/>
        <end position="75"/>
    </location>
</feature>
<gene>
    <name evidence="2" type="ORF">RFV38_01615</name>
</gene>
<dbReference type="RefSeq" id="WP_320312611.1">
    <property type="nucleotide sequence ID" value="NZ_JAVIKH010000002.1"/>
</dbReference>
<name>A0ABU4W9M7_9FUSO</name>
<evidence type="ECO:0000313" key="2">
    <source>
        <dbReference type="EMBL" id="MDX8335198.1"/>
    </source>
</evidence>
<protein>
    <submittedName>
        <fullName evidence="2">Uncharacterized protein</fullName>
    </submittedName>
</protein>
<keyword evidence="1" id="KW-0732">Signal</keyword>
<comment type="caution">
    <text evidence="2">The sequence shown here is derived from an EMBL/GenBank/DDBJ whole genome shotgun (WGS) entry which is preliminary data.</text>
</comment>
<keyword evidence="3" id="KW-1185">Reference proteome</keyword>
<reference evidence="3" key="1">
    <citation type="submission" date="2023-07" db="EMBL/GenBank/DDBJ databases">
        <authorList>
            <person name="Colorado M.A."/>
            <person name="Villamil L.M."/>
            <person name="Melo J.F."/>
            <person name="Rodriguez J.A."/>
            <person name="Ruiz R.Y."/>
        </authorList>
    </citation>
    <scope>NUCLEOTIDE SEQUENCE [LARGE SCALE GENOMIC DNA]</scope>
    <source>
        <strain evidence="3">C33</strain>
    </source>
</reference>
<accession>A0ABU4W9M7</accession>
<dbReference type="EMBL" id="JAVIKH010000002">
    <property type="protein sequence ID" value="MDX8335198.1"/>
    <property type="molecule type" value="Genomic_DNA"/>
</dbReference>
<evidence type="ECO:0000256" key="1">
    <source>
        <dbReference type="SAM" id="SignalP"/>
    </source>
</evidence>